<name>A0A497VP99_9RHOB</name>
<dbReference type="RefSeq" id="WP_121026838.1">
    <property type="nucleotide sequence ID" value="NZ_RCCE01000006.1"/>
</dbReference>
<keyword evidence="3" id="KW-1185">Reference proteome</keyword>
<organism evidence="2 3">
    <name type="scientific">Litoreibacter meonggei</name>
    <dbReference type="NCBI Taxonomy" id="1049199"/>
    <lineage>
        <taxon>Bacteria</taxon>
        <taxon>Pseudomonadati</taxon>
        <taxon>Pseudomonadota</taxon>
        <taxon>Alphaproteobacteria</taxon>
        <taxon>Rhodobacterales</taxon>
        <taxon>Roseobacteraceae</taxon>
        <taxon>Litoreibacter</taxon>
    </lineage>
</organism>
<gene>
    <name evidence="2" type="ORF">BCF46_3324</name>
</gene>
<comment type="caution">
    <text evidence="2">The sequence shown here is derived from an EMBL/GenBank/DDBJ whole genome shotgun (WGS) entry which is preliminary data.</text>
</comment>
<accession>A0A497VP99</accession>
<evidence type="ECO:0000259" key="1">
    <source>
        <dbReference type="Pfam" id="PF22302"/>
    </source>
</evidence>
<dbReference type="AlphaFoldDB" id="A0A497VP99"/>
<dbReference type="InterPro" id="IPR054241">
    <property type="entry name" value="DUF6968"/>
</dbReference>
<evidence type="ECO:0000313" key="3">
    <source>
        <dbReference type="Proteomes" id="UP000269157"/>
    </source>
</evidence>
<evidence type="ECO:0000313" key="2">
    <source>
        <dbReference type="EMBL" id="RLJ40754.1"/>
    </source>
</evidence>
<proteinExistence type="predicted"/>
<dbReference type="Pfam" id="PF22302">
    <property type="entry name" value="DUF6968"/>
    <property type="match status" value="1"/>
</dbReference>
<protein>
    <recommendedName>
        <fullName evidence="1">DUF6968 domain-containing protein</fullName>
    </recommendedName>
</protein>
<dbReference type="EMBL" id="RCCE01000006">
    <property type="protein sequence ID" value="RLJ40754.1"/>
    <property type="molecule type" value="Genomic_DNA"/>
</dbReference>
<dbReference type="Proteomes" id="UP000269157">
    <property type="component" value="Unassembled WGS sequence"/>
</dbReference>
<sequence>MGEPFVVRVYQIDGQDVECRFFQPKKDRGDYLCRYEIDLQGKPRIFHGYGVDQVQALLLAMQNAHVDLLVLRDRSRRRVEWFGDENLGLPIADGIQDLAPKNSY</sequence>
<reference evidence="2 3" key="1">
    <citation type="submission" date="2018-10" db="EMBL/GenBank/DDBJ databases">
        <title>Genomic Encyclopedia of Archaeal and Bacterial Type Strains, Phase II (KMG-II): from individual species to whole genera.</title>
        <authorList>
            <person name="Goeker M."/>
        </authorList>
    </citation>
    <scope>NUCLEOTIDE SEQUENCE [LARGE SCALE GENOMIC DNA]</scope>
    <source>
        <strain evidence="2 3">DSM 29466</strain>
    </source>
</reference>
<dbReference type="OrthoDB" id="7276171at2"/>
<feature type="domain" description="DUF6968" evidence="1">
    <location>
        <begin position="9"/>
        <end position="91"/>
    </location>
</feature>